<dbReference type="Proteomes" id="UP000440578">
    <property type="component" value="Unassembled WGS sequence"/>
</dbReference>
<dbReference type="GO" id="GO:0045087">
    <property type="term" value="P:innate immune response"/>
    <property type="evidence" value="ECO:0007669"/>
    <property type="project" value="TreeGrafter"/>
</dbReference>
<dbReference type="AlphaFoldDB" id="A0A6A4W621"/>
<dbReference type="InterPro" id="IPR052444">
    <property type="entry name" value="Spz/Toll_ligand-like"/>
</dbReference>
<sequence length="266" mass="29175">MASEVIEKLLIRWKYDLSTVFSSENRDTLTSGIARNSSAPPPPPSKTPSRSYGPPTRSYGPPTQEETRARGYSAPFISAQTLGQSQFRPIQGQRGRPIGFDSGVTSSVGSAYQSGPGVVYSVPSTRQKPPPEQPYSGYRAPSNTNSNTWGYSFSVPSSRQKRQASTVGQLCPTAGQFVMPRAGLNNRGEWRYLINMGELDQQYTQLIRSERCLSSQCSGLCTVPAGMTATCQQQYVQKKMVGLNPNGGEMYTDLYWIPHCCVCQIS</sequence>
<dbReference type="PANTHER" id="PTHR23199:SF16">
    <property type="entry name" value="PROTEIN SPAETZLE 5"/>
    <property type="match status" value="1"/>
</dbReference>
<organism evidence="6 7">
    <name type="scientific">Amphibalanus amphitrite</name>
    <name type="common">Striped barnacle</name>
    <name type="synonym">Balanus amphitrite</name>
    <dbReference type="NCBI Taxonomy" id="1232801"/>
    <lineage>
        <taxon>Eukaryota</taxon>
        <taxon>Metazoa</taxon>
        <taxon>Ecdysozoa</taxon>
        <taxon>Arthropoda</taxon>
        <taxon>Crustacea</taxon>
        <taxon>Multicrustacea</taxon>
        <taxon>Cirripedia</taxon>
        <taxon>Thoracica</taxon>
        <taxon>Thoracicalcarea</taxon>
        <taxon>Balanomorpha</taxon>
        <taxon>Balanoidea</taxon>
        <taxon>Balanidae</taxon>
        <taxon>Amphibalaninae</taxon>
        <taxon>Amphibalanus</taxon>
    </lineage>
</organism>
<keyword evidence="1" id="KW-0732">Signal</keyword>
<evidence type="ECO:0000256" key="1">
    <source>
        <dbReference type="ARBA" id="ARBA00022729"/>
    </source>
</evidence>
<evidence type="ECO:0000313" key="7">
    <source>
        <dbReference type="Proteomes" id="UP000440578"/>
    </source>
</evidence>
<evidence type="ECO:0000256" key="3">
    <source>
        <dbReference type="ARBA" id="ARBA00023180"/>
    </source>
</evidence>
<evidence type="ECO:0000259" key="5">
    <source>
        <dbReference type="Pfam" id="PF16077"/>
    </source>
</evidence>
<feature type="region of interest" description="Disordered" evidence="4">
    <location>
        <begin position="24"/>
        <end position="68"/>
    </location>
</feature>
<dbReference type="GO" id="GO:0021556">
    <property type="term" value="P:central nervous system formation"/>
    <property type="evidence" value="ECO:0007669"/>
    <property type="project" value="TreeGrafter"/>
</dbReference>
<dbReference type="PANTHER" id="PTHR23199">
    <property type="entry name" value="NEUROTROPHIN 1-RELATED"/>
    <property type="match status" value="1"/>
</dbReference>
<feature type="domain" description="Spaetzle" evidence="5">
    <location>
        <begin position="169"/>
        <end position="265"/>
    </location>
</feature>
<evidence type="ECO:0000256" key="4">
    <source>
        <dbReference type="SAM" id="MobiDB-lite"/>
    </source>
</evidence>
<feature type="compositionally biased region" description="Polar residues" evidence="4">
    <location>
        <begin position="24"/>
        <end position="36"/>
    </location>
</feature>
<reference evidence="6 7" key="1">
    <citation type="submission" date="2019-07" db="EMBL/GenBank/DDBJ databases">
        <title>Draft genome assembly of a fouling barnacle, Amphibalanus amphitrite (Darwin, 1854): The first reference genome for Thecostraca.</title>
        <authorList>
            <person name="Kim W."/>
        </authorList>
    </citation>
    <scope>NUCLEOTIDE SEQUENCE [LARGE SCALE GENOMIC DNA]</scope>
    <source>
        <strain evidence="6">SNU_AA5</strain>
        <tissue evidence="6">Soma without cirri and trophi</tissue>
    </source>
</reference>
<dbReference type="InterPro" id="IPR032104">
    <property type="entry name" value="Spaetzle"/>
</dbReference>
<keyword evidence="7" id="KW-1185">Reference proteome</keyword>
<feature type="region of interest" description="Disordered" evidence="4">
    <location>
        <begin position="121"/>
        <end position="143"/>
    </location>
</feature>
<dbReference type="Pfam" id="PF16077">
    <property type="entry name" value="Spaetzle"/>
    <property type="match status" value="1"/>
</dbReference>
<dbReference type="OrthoDB" id="7933576at2759"/>
<dbReference type="GO" id="GO:0005121">
    <property type="term" value="F:Toll binding"/>
    <property type="evidence" value="ECO:0007669"/>
    <property type="project" value="TreeGrafter"/>
</dbReference>
<comment type="caution">
    <text evidence="6">The sequence shown here is derived from an EMBL/GenBank/DDBJ whole genome shotgun (WGS) entry which is preliminary data.</text>
</comment>
<dbReference type="GO" id="GO:0005615">
    <property type="term" value="C:extracellular space"/>
    <property type="evidence" value="ECO:0007669"/>
    <property type="project" value="UniProtKB-ARBA"/>
</dbReference>
<name>A0A6A4W621_AMPAM</name>
<dbReference type="InterPro" id="IPR029034">
    <property type="entry name" value="Cystine-knot_cytokine"/>
</dbReference>
<dbReference type="EMBL" id="VIIS01001487">
    <property type="protein sequence ID" value="KAF0297458.1"/>
    <property type="molecule type" value="Genomic_DNA"/>
</dbReference>
<accession>A0A6A4W621</accession>
<protein>
    <submittedName>
        <fullName evidence="6">Protein spaetzle 5</fullName>
    </submittedName>
</protein>
<dbReference type="Gene3D" id="2.10.90.10">
    <property type="entry name" value="Cystine-knot cytokines"/>
    <property type="match status" value="1"/>
</dbReference>
<dbReference type="GO" id="GO:0008083">
    <property type="term" value="F:growth factor activity"/>
    <property type="evidence" value="ECO:0007669"/>
    <property type="project" value="TreeGrafter"/>
</dbReference>
<keyword evidence="2" id="KW-1015">Disulfide bond</keyword>
<dbReference type="SUPFAM" id="SSF57501">
    <property type="entry name" value="Cystine-knot cytokines"/>
    <property type="match status" value="1"/>
</dbReference>
<evidence type="ECO:0000313" key="6">
    <source>
        <dbReference type="EMBL" id="KAF0297458.1"/>
    </source>
</evidence>
<keyword evidence="3" id="KW-0325">Glycoprotein</keyword>
<evidence type="ECO:0000256" key="2">
    <source>
        <dbReference type="ARBA" id="ARBA00023157"/>
    </source>
</evidence>
<gene>
    <name evidence="6" type="primary">spz5_0</name>
    <name evidence="6" type="ORF">FJT64_000540</name>
</gene>
<proteinExistence type="predicted"/>